<comment type="caution">
    <text evidence="1">The sequence shown here is derived from an EMBL/GenBank/DDBJ whole genome shotgun (WGS) entry which is preliminary data.</text>
</comment>
<name>A0A6V7HH95_9HYME</name>
<proteinExistence type="predicted"/>
<reference evidence="1" key="1">
    <citation type="submission" date="2020-07" db="EMBL/GenBank/DDBJ databases">
        <authorList>
            <person name="Nazaruddin N."/>
        </authorList>
    </citation>
    <scope>NUCLEOTIDE SEQUENCE</scope>
</reference>
<accession>A0A6V7HH95</accession>
<feature type="non-terminal residue" evidence="1">
    <location>
        <position position="1"/>
    </location>
</feature>
<gene>
    <name evidence="1" type="ORF">MHI_LOCUS892282</name>
</gene>
<evidence type="ECO:0000313" key="2">
    <source>
        <dbReference type="Proteomes" id="UP000752696"/>
    </source>
</evidence>
<dbReference type="AlphaFoldDB" id="A0A6V7HH95"/>
<evidence type="ECO:0000313" key="1">
    <source>
        <dbReference type="EMBL" id="CAD1479992.1"/>
    </source>
</evidence>
<sequence length="42" mass="5045">VVYSREANQRKRHDFLFVLQVYFLVQAIAESKSNSPYKRRSL</sequence>
<protein>
    <submittedName>
        <fullName evidence="1">Uncharacterized protein</fullName>
    </submittedName>
</protein>
<dbReference type="EMBL" id="CAJDYZ010011773">
    <property type="protein sequence ID" value="CAD1479992.1"/>
    <property type="molecule type" value="Genomic_DNA"/>
</dbReference>
<organism evidence="1 2">
    <name type="scientific">Heterotrigona itama</name>
    <dbReference type="NCBI Taxonomy" id="395501"/>
    <lineage>
        <taxon>Eukaryota</taxon>
        <taxon>Metazoa</taxon>
        <taxon>Ecdysozoa</taxon>
        <taxon>Arthropoda</taxon>
        <taxon>Hexapoda</taxon>
        <taxon>Insecta</taxon>
        <taxon>Pterygota</taxon>
        <taxon>Neoptera</taxon>
        <taxon>Endopterygota</taxon>
        <taxon>Hymenoptera</taxon>
        <taxon>Apocrita</taxon>
        <taxon>Aculeata</taxon>
        <taxon>Apoidea</taxon>
        <taxon>Anthophila</taxon>
        <taxon>Apidae</taxon>
        <taxon>Heterotrigona</taxon>
    </lineage>
</organism>
<keyword evidence="2" id="KW-1185">Reference proteome</keyword>
<dbReference type="Proteomes" id="UP000752696">
    <property type="component" value="Unassembled WGS sequence"/>
</dbReference>